<proteinExistence type="predicted"/>
<protein>
    <submittedName>
        <fullName evidence="2">Ovule protein</fullName>
    </submittedName>
</protein>
<evidence type="ECO:0000313" key="2">
    <source>
        <dbReference type="WBParaSite" id="nRc.2.0.1.t00813-RA"/>
    </source>
</evidence>
<dbReference type="Proteomes" id="UP000887565">
    <property type="component" value="Unplaced"/>
</dbReference>
<dbReference type="AlphaFoldDB" id="A0A915HGS2"/>
<dbReference type="WBParaSite" id="nRc.2.0.1.t00813-RA">
    <property type="protein sequence ID" value="nRc.2.0.1.t00813-RA"/>
    <property type="gene ID" value="nRc.2.0.1.g00813"/>
</dbReference>
<evidence type="ECO:0000313" key="1">
    <source>
        <dbReference type="Proteomes" id="UP000887565"/>
    </source>
</evidence>
<reference evidence="2" key="1">
    <citation type="submission" date="2022-11" db="UniProtKB">
        <authorList>
            <consortium name="WormBaseParasite"/>
        </authorList>
    </citation>
    <scope>IDENTIFICATION</scope>
</reference>
<name>A0A915HGS2_ROMCU</name>
<sequence>MRLVSFSLKSHIMKFRQSPIQLKMIKFSSLDRSQYFLHVTNDIIVNCRLYWWKTTVETDNFQGQTTIICGVAND</sequence>
<keyword evidence="1" id="KW-1185">Reference proteome</keyword>
<organism evidence="1 2">
    <name type="scientific">Romanomermis culicivorax</name>
    <name type="common">Nematode worm</name>
    <dbReference type="NCBI Taxonomy" id="13658"/>
    <lineage>
        <taxon>Eukaryota</taxon>
        <taxon>Metazoa</taxon>
        <taxon>Ecdysozoa</taxon>
        <taxon>Nematoda</taxon>
        <taxon>Enoplea</taxon>
        <taxon>Dorylaimia</taxon>
        <taxon>Mermithida</taxon>
        <taxon>Mermithoidea</taxon>
        <taxon>Mermithidae</taxon>
        <taxon>Romanomermis</taxon>
    </lineage>
</organism>
<accession>A0A915HGS2</accession>